<name>A0A5C3QLV6_9AGAR</name>
<dbReference type="EMBL" id="ML178825">
    <property type="protein sequence ID" value="TFL01189.1"/>
    <property type="molecule type" value="Genomic_DNA"/>
</dbReference>
<dbReference type="Pfam" id="PF10469">
    <property type="entry name" value="AKAP7_NLS"/>
    <property type="match status" value="1"/>
</dbReference>
<accession>A0A5C3QLV6</accession>
<dbReference type="STRING" id="1884261.A0A5C3QLV6"/>
<reference evidence="2 3" key="1">
    <citation type="journal article" date="2019" name="Nat. Ecol. Evol.">
        <title>Megaphylogeny resolves global patterns of mushroom evolution.</title>
        <authorList>
            <person name="Varga T."/>
            <person name="Krizsan K."/>
            <person name="Foldi C."/>
            <person name="Dima B."/>
            <person name="Sanchez-Garcia M."/>
            <person name="Sanchez-Ramirez S."/>
            <person name="Szollosi G.J."/>
            <person name="Szarkandi J.G."/>
            <person name="Papp V."/>
            <person name="Albert L."/>
            <person name="Andreopoulos W."/>
            <person name="Angelini C."/>
            <person name="Antonin V."/>
            <person name="Barry K.W."/>
            <person name="Bougher N.L."/>
            <person name="Buchanan P."/>
            <person name="Buyck B."/>
            <person name="Bense V."/>
            <person name="Catcheside P."/>
            <person name="Chovatia M."/>
            <person name="Cooper J."/>
            <person name="Damon W."/>
            <person name="Desjardin D."/>
            <person name="Finy P."/>
            <person name="Geml J."/>
            <person name="Haridas S."/>
            <person name="Hughes K."/>
            <person name="Justo A."/>
            <person name="Karasinski D."/>
            <person name="Kautmanova I."/>
            <person name="Kiss B."/>
            <person name="Kocsube S."/>
            <person name="Kotiranta H."/>
            <person name="LaButti K.M."/>
            <person name="Lechner B.E."/>
            <person name="Liimatainen K."/>
            <person name="Lipzen A."/>
            <person name="Lukacs Z."/>
            <person name="Mihaltcheva S."/>
            <person name="Morgado L.N."/>
            <person name="Niskanen T."/>
            <person name="Noordeloos M.E."/>
            <person name="Ohm R.A."/>
            <person name="Ortiz-Santana B."/>
            <person name="Ovrebo C."/>
            <person name="Racz N."/>
            <person name="Riley R."/>
            <person name="Savchenko A."/>
            <person name="Shiryaev A."/>
            <person name="Soop K."/>
            <person name="Spirin V."/>
            <person name="Szebenyi C."/>
            <person name="Tomsovsky M."/>
            <person name="Tulloss R.E."/>
            <person name="Uehling J."/>
            <person name="Grigoriev I.V."/>
            <person name="Vagvolgyi C."/>
            <person name="Papp T."/>
            <person name="Martin F.M."/>
            <person name="Miettinen O."/>
            <person name="Hibbett D.S."/>
            <person name="Nagy L.G."/>
        </authorList>
    </citation>
    <scope>NUCLEOTIDE SEQUENCE [LARGE SCALE GENOMIC DNA]</scope>
    <source>
        <strain evidence="2 3">CBS 309.79</strain>
    </source>
</reference>
<evidence type="ECO:0000259" key="1">
    <source>
        <dbReference type="Pfam" id="PF10469"/>
    </source>
</evidence>
<dbReference type="Gene3D" id="3.90.1140.10">
    <property type="entry name" value="Cyclic phosphodiesterase"/>
    <property type="match status" value="1"/>
</dbReference>
<dbReference type="Proteomes" id="UP000305067">
    <property type="component" value="Unassembled WGS sequence"/>
</dbReference>
<proteinExistence type="predicted"/>
<keyword evidence="3" id="KW-1185">Reference proteome</keyword>
<protein>
    <recommendedName>
        <fullName evidence="1">A-kinase anchor protein 7-like phosphoesterase domain-containing protein</fullName>
    </recommendedName>
</protein>
<dbReference type="InterPro" id="IPR019510">
    <property type="entry name" value="AKAP7-like_phosphoesterase"/>
</dbReference>
<organism evidence="2 3">
    <name type="scientific">Pterulicium gracile</name>
    <dbReference type="NCBI Taxonomy" id="1884261"/>
    <lineage>
        <taxon>Eukaryota</taxon>
        <taxon>Fungi</taxon>
        <taxon>Dikarya</taxon>
        <taxon>Basidiomycota</taxon>
        <taxon>Agaricomycotina</taxon>
        <taxon>Agaricomycetes</taxon>
        <taxon>Agaricomycetidae</taxon>
        <taxon>Agaricales</taxon>
        <taxon>Pleurotineae</taxon>
        <taxon>Pterulaceae</taxon>
        <taxon>Pterulicium</taxon>
    </lineage>
</organism>
<feature type="domain" description="A-kinase anchor protein 7-like phosphoesterase" evidence="1">
    <location>
        <begin position="9"/>
        <end position="218"/>
    </location>
</feature>
<dbReference type="AlphaFoldDB" id="A0A5C3QLV6"/>
<dbReference type="OrthoDB" id="277832at2759"/>
<sequence>MTLSEDELTIATVLSRLESLCEEILEILDGEPLMVPLERMDIMYRKNRKLESADVLWVGPDTRKGELGRSKETRVLERVTDLIRHSLKIAGYFVDRRPSFQFQVNHPSHLDFSVPRHLISLVHQLHATIMNTRYLVHAVDKSERDVRWQFSYLQVLEALGLTDEVLPLRAPPPAPGEAEQASKTRILRKSWKNLELTSVPMDLGMWPVSEVQICELRGFGPQDE</sequence>
<evidence type="ECO:0000313" key="2">
    <source>
        <dbReference type="EMBL" id="TFL01189.1"/>
    </source>
</evidence>
<gene>
    <name evidence="2" type="ORF">BDV98DRAFT_593102</name>
</gene>
<evidence type="ECO:0000313" key="3">
    <source>
        <dbReference type="Proteomes" id="UP000305067"/>
    </source>
</evidence>